<gene>
    <name evidence="6" type="ORF">P9H32_02605</name>
</gene>
<evidence type="ECO:0000259" key="5">
    <source>
        <dbReference type="SMART" id="SM00903"/>
    </source>
</evidence>
<keyword evidence="2" id="KW-0285">Flavoprotein</keyword>
<dbReference type="InterPro" id="IPR012349">
    <property type="entry name" value="Split_barrel_FMN-bd"/>
</dbReference>
<feature type="domain" description="Flavin reductase like" evidence="5">
    <location>
        <begin position="21"/>
        <end position="173"/>
    </location>
</feature>
<sequence>MELDFDQPELKNRAYYILSSLVTPRPIALVTTINKTGAVNAAPFSFFNLMGARPPICVFAPGNRDEETPKDTVLNIRENNQFVVNLVDEDIAEAMNACAASVPYGEDELKLSGLNPAESSAVQPPRISEAPASLECEAYDTLEIGNNRMVIGLIKRVHVRDEIYDAEAQRINAEHLKTIGRMAAPHWYCKTSDRFEMIRPE</sequence>
<dbReference type="RefSeq" id="WP_322607303.1">
    <property type="nucleotide sequence ID" value="NZ_JARVCO010000002.1"/>
</dbReference>
<dbReference type="InterPro" id="IPR002563">
    <property type="entry name" value="Flavin_Rdtase-like_dom"/>
</dbReference>
<dbReference type="SUPFAM" id="SSF50475">
    <property type="entry name" value="FMN-binding split barrel"/>
    <property type="match status" value="1"/>
</dbReference>
<evidence type="ECO:0000256" key="1">
    <source>
        <dbReference type="ARBA" id="ARBA00001917"/>
    </source>
</evidence>
<evidence type="ECO:0000256" key="2">
    <source>
        <dbReference type="ARBA" id="ARBA00022630"/>
    </source>
</evidence>
<organism evidence="6 7">
    <name type="scientific">Pontiella agarivorans</name>
    <dbReference type="NCBI Taxonomy" id="3038953"/>
    <lineage>
        <taxon>Bacteria</taxon>
        <taxon>Pseudomonadati</taxon>
        <taxon>Kiritimatiellota</taxon>
        <taxon>Kiritimatiellia</taxon>
        <taxon>Kiritimatiellales</taxon>
        <taxon>Pontiellaceae</taxon>
        <taxon>Pontiella</taxon>
    </lineage>
</organism>
<dbReference type="PANTHER" id="PTHR33798:SF5">
    <property type="entry name" value="FLAVIN REDUCTASE LIKE DOMAIN-CONTAINING PROTEIN"/>
    <property type="match status" value="1"/>
</dbReference>
<comment type="caution">
    <text evidence="6">The sequence shown here is derived from an EMBL/GenBank/DDBJ whole genome shotgun (WGS) entry which is preliminary data.</text>
</comment>
<dbReference type="SMART" id="SM00903">
    <property type="entry name" value="Flavin_Reduct"/>
    <property type="match status" value="1"/>
</dbReference>
<proteinExistence type="inferred from homology"/>
<comment type="similarity">
    <text evidence="4">Belongs to the flavoredoxin family.</text>
</comment>
<comment type="cofactor">
    <cofactor evidence="1">
        <name>FMN</name>
        <dbReference type="ChEBI" id="CHEBI:58210"/>
    </cofactor>
</comment>
<evidence type="ECO:0000256" key="3">
    <source>
        <dbReference type="ARBA" id="ARBA00022643"/>
    </source>
</evidence>
<accession>A0ABU5MTN0</accession>
<keyword evidence="3" id="KW-0288">FMN</keyword>
<name>A0ABU5MTN0_9BACT</name>
<dbReference type="Gene3D" id="2.30.110.10">
    <property type="entry name" value="Electron Transport, Fmn-binding Protein, Chain A"/>
    <property type="match status" value="1"/>
</dbReference>
<evidence type="ECO:0000256" key="4">
    <source>
        <dbReference type="ARBA" id="ARBA00038054"/>
    </source>
</evidence>
<dbReference type="PANTHER" id="PTHR33798">
    <property type="entry name" value="FLAVOPROTEIN OXYGENASE"/>
    <property type="match status" value="1"/>
</dbReference>
<protein>
    <submittedName>
        <fullName evidence="6">Flavin reductase family protein</fullName>
        <ecNumber evidence="6">1.5.1.-</ecNumber>
    </submittedName>
</protein>
<dbReference type="GO" id="GO:0016491">
    <property type="term" value="F:oxidoreductase activity"/>
    <property type="evidence" value="ECO:0007669"/>
    <property type="project" value="UniProtKB-KW"/>
</dbReference>
<evidence type="ECO:0000313" key="7">
    <source>
        <dbReference type="Proteomes" id="UP001290861"/>
    </source>
</evidence>
<dbReference type="Pfam" id="PF01613">
    <property type="entry name" value="Flavin_Reduct"/>
    <property type="match status" value="1"/>
</dbReference>
<evidence type="ECO:0000313" key="6">
    <source>
        <dbReference type="EMBL" id="MDZ8117502.1"/>
    </source>
</evidence>
<dbReference type="EMBL" id="JARVCO010000002">
    <property type="protein sequence ID" value="MDZ8117502.1"/>
    <property type="molecule type" value="Genomic_DNA"/>
</dbReference>
<keyword evidence="6" id="KW-0560">Oxidoreductase</keyword>
<reference evidence="6 7" key="1">
    <citation type="journal article" date="2024" name="Appl. Environ. Microbiol.">
        <title>Pontiella agarivorans sp. nov., a novel marine anaerobic bacterium capable of degrading macroalgal polysaccharides and fixing nitrogen.</title>
        <authorList>
            <person name="Liu N."/>
            <person name="Kivenson V."/>
            <person name="Peng X."/>
            <person name="Cui Z."/>
            <person name="Lankiewicz T.S."/>
            <person name="Gosselin K.M."/>
            <person name="English C.J."/>
            <person name="Blair E.M."/>
            <person name="O'Malley M.A."/>
            <person name="Valentine D.L."/>
        </authorList>
    </citation>
    <scope>NUCLEOTIDE SEQUENCE [LARGE SCALE GENOMIC DNA]</scope>
    <source>
        <strain evidence="6 7">NLcol2</strain>
    </source>
</reference>
<dbReference type="Proteomes" id="UP001290861">
    <property type="component" value="Unassembled WGS sequence"/>
</dbReference>
<dbReference type="EC" id="1.5.1.-" evidence="6"/>
<keyword evidence="7" id="KW-1185">Reference proteome</keyword>